<dbReference type="Pfam" id="PF07332">
    <property type="entry name" value="Phage_holin_3_6"/>
    <property type="match status" value="1"/>
</dbReference>
<dbReference type="EMBL" id="JBHEZX010000006">
    <property type="protein sequence ID" value="MFC1410787.1"/>
    <property type="molecule type" value="Genomic_DNA"/>
</dbReference>
<dbReference type="Proteomes" id="UP001592530">
    <property type="component" value="Unassembled WGS sequence"/>
</dbReference>
<evidence type="ECO:0000313" key="3">
    <source>
        <dbReference type="EMBL" id="MFC1430953.1"/>
    </source>
</evidence>
<keyword evidence="5" id="KW-1185">Reference proteome</keyword>
<dbReference type="Proteomes" id="UP001592582">
    <property type="component" value="Unassembled WGS sequence"/>
</dbReference>
<keyword evidence="1" id="KW-0812">Transmembrane</keyword>
<dbReference type="EMBL" id="JBHEZY010000003">
    <property type="protein sequence ID" value="MFC1430953.1"/>
    <property type="molecule type" value="Genomic_DNA"/>
</dbReference>
<keyword evidence="1" id="KW-1133">Transmembrane helix</keyword>
<dbReference type="RefSeq" id="WP_380509139.1">
    <property type="nucleotide sequence ID" value="NZ_JBHEZX010000006.1"/>
</dbReference>
<accession>A0ABV6VAN9</accession>
<feature type="transmembrane region" description="Helical" evidence="1">
    <location>
        <begin position="94"/>
        <end position="119"/>
    </location>
</feature>
<proteinExistence type="predicted"/>
<keyword evidence="1" id="KW-0472">Membrane</keyword>
<protein>
    <submittedName>
        <fullName evidence="2">Phage holin family protein</fullName>
    </submittedName>
</protein>
<evidence type="ECO:0000313" key="4">
    <source>
        <dbReference type="Proteomes" id="UP001592530"/>
    </source>
</evidence>
<feature type="transmembrane region" description="Helical" evidence="1">
    <location>
        <begin position="53"/>
        <end position="82"/>
    </location>
</feature>
<sequence>MSAADRSEASSQLNGADRTVGQLFAAATADLSTLVHDEIALAKAEITKDVKRGLFGGVAGALAAVIALASVPVLSFALAYGIHDLGGSSGITFGWSLTIVGVLYLLLAAAAGLLAFRYFKKLSPPDRTIATTKATVDVLKNAKPHPAPPLTADGHKILLP</sequence>
<organism evidence="2 5">
    <name type="scientific">Streptacidiphilus alkalitolerans</name>
    <dbReference type="NCBI Taxonomy" id="3342712"/>
    <lineage>
        <taxon>Bacteria</taxon>
        <taxon>Bacillati</taxon>
        <taxon>Actinomycetota</taxon>
        <taxon>Actinomycetes</taxon>
        <taxon>Kitasatosporales</taxon>
        <taxon>Streptomycetaceae</taxon>
        <taxon>Streptacidiphilus</taxon>
    </lineage>
</organism>
<evidence type="ECO:0000313" key="2">
    <source>
        <dbReference type="EMBL" id="MFC1410787.1"/>
    </source>
</evidence>
<evidence type="ECO:0000256" key="1">
    <source>
        <dbReference type="SAM" id="Phobius"/>
    </source>
</evidence>
<gene>
    <name evidence="3" type="ORF">ACEZDB_09825</name>
    <name evidence="2" type="ORF">ACEZDG_16095</name>
</gene>
<evidence type="ECO:0000313" key="5">
    <source>
        <dbReference type="Proteomes" id="UP001592582"/>
    </source>
</evidence>
<reference evidence="4 5" key="1">
    <citation type="submission" date="2024-09" db="EMBL/GenBank/DDBJ databases">
        <authorList>
            <person name="Lee S.D."/>
        </authorList>
    </citation>
    <scope>NUCLEOTIDE SEQUENCE [LARGE SCALE GENOMIC DNA]</scope>
    <source>
        <strain evidence="2 5">N1-1</strain>
        <strain evidence="3 4">N1-3</strain>
    </source>
</reference>
<dbReference type="InterPro" id="IPR009937">
    <property type="entry name" value="Phage_holin_3_6"/>
</dbReference>
<comment type="caution">
    <text evidence="2">The sequence shown here is derived from an EMBL/GenBank/DDBJ whole genome shotgun (WGS) entry which is preliminary data.</text>
</comment>
<name>A0ABV6VAN9_9ACTN</name>